<feature type="domain" description="PPM-type phosphatase" evidence="2">
    <location>
        <begin position="180"/>
        <end position="397"/>
    </location>
</feature>
<dbReference type="InterPro" id="IPR052016">
    <property type="entry name" value="Bact_Sigma-Reg"/>
</dbReference>
<dbReference type="InterPro" id="IPR036457">
    <property type="entry name" value="PPM-type-like_dom_sf"/>
</dbReference>
<protein>
    <submittedName>
        <fullName evidence="3">PP2C family protein-serine/threonine phosphatase</fullName>
    </submittedName>
</protein>
<dbReference type="Proteomes" id="UP001500266">
    <property type="component" value="Unassembled WGS sequence"/>
</dbReference>
<dbReference type="Pfam" id="PF07228">
    <property type="entry name" value="SpoIIE"/>
    <property type="match status" value="1"/>
</dbReference>
<sequence length="422" mass="45617">MVPNRDDQLLGELLDSSHAISMQQIPVVVADTAGRAGYRDAVIFLADIQQSVLRPLRGRDAQEPPHIRCAPSEIRVEGTLAGRAFQNVAGVQGPAADGGGTVWWVPILDGIERLGVLEIVAPPGDADVLPFLWRLAGLVGLMVVSKRALSDTYAQLLRTQPMTVSAEMQWRLMPPRTFANDRVVIGALLEPAYELGGDAFDYGLAGDIVHLAIFDAMGHDTTSGLTSNLAVATCRNSRLQGADLLETGKAIEEILERQFAATSYVTALLARLDSRTGMLTWTNHGHPAPVVIRNGRWVTILECPPAAPLGTGLGNDAVLCQEQLEPGDRILLYTDGIIEARNSSGQEFGLHRFVDFIIRHNADGLPVPETLRRLVRSILEHHAGRLDDDASVLLLEWRGPDGRIPPRGPAPGLRGSWPAAEA</sequence>
<dbReference type="Gene3D" id="3.60.40.10">
    <property type="entry name" value="PPM-type phosphatase domain"/>
    <property type="match status" value="1"/>
</dbReference>
<dbReference type="RefSeq" id="WP_345023045.1">
    <property type="nucleotide sequence ID" value="NZ_BAABDO010000066.1"/>
</dbReference>
<evidence type="ECO:0000259" key="2">
    <source>
        <dbReference type="SMART" id="SM00331"/>
    </source>
</evidence>
<keyword evidence="1" id="KW-0378">Hydrolase</keyword>
<dbReference type="SUPFAM" id="SSF81606">
    <property type="entry name" value="PP2C-like"/>
    <property type="match status" value="1"/>
</dbReference>
<keyword evidence="4" id="KW-1185">Reference proteome</keyword>
<comment type="caution">
    <text evidence="3">The sequence shown here is derived from an EMBL/GenBank/DDBJ whole genome shotgun (WGS) entry which is preliminary data.</text>
</comment>
<dbReference type="PANTHER" id="PTHR43156:SF2">
    <property type="entry name" value="STAGE II SPORULATION PROTEIN E"/>
    <property type="match status" value="1"/>
</dbReference>
<dbReference type="SMART" id="SM00331">
    <property type="entry name" value="PP2C_SIG"/>
    <property type="match status" value="1"/>
</dbReference>
<name>A0ABP7Z4R0_9ACTN</name>
<evidence type="ECO:0000313" key="4">
    <source>
        <dbReference type="Proteomes" id="UP001500266"/>
    </source>
</evidence>
<dbReference type="EMBL" id="BAABDO010000066">
    <property type="protein sequence ID" value="GAA4147296.1"/>
    <property type="molecule type" value="Genomic_DNA"/>
</dbReference>
<dbReference type="PANTHER" id="PTHR43156">
    <property type="entry name" value="STAGE II SPORULATION PROTEIN E-RELATED"/>
    <property type="match status" value="1"/>
</dbReference>
<organism evidence="3 4">
    <name type="scientific">Actinomadura keratinilytica</name>
    <dbReference type="NCBI Taxonomy" id="547461"/>
    <lineage>
        <taxon>Bacteria</taxon>
        <taxon>Bacillati</taxon>
        <taxon>Actinomycetota</taxon>
        <taxon>Actinomycetes</taxon>
        <taxon>Streptosporangiales</taxon>
        <taxon>Thermomonosporaceae</taxon>
        <taxon>Actinomadura</taxon>
    </lineage>
</organism>
<proteinExistence type="predicted"/>
<accession>A0ABP7Z4R0</accession>
<evidence type="ECO:0000313" key="3">
    <source>
        <dbReference type="EMBL" id="GAA4147296.1"/>
    </source>
</evidence>
<gene>
    <name evidence="3" type="ORF">GCM10022416_40550</name>
</gene>
<dbReference type="InterPro" id="IPR001932">
    <property type="entry name" value="PPM-type_phosphatase-like_dom"/>
</dbReference>
<reference evidence="4" key="1">
    <citation type="journal article" date="2019" name="Int. J. Syst. Evol. Microbiol.">
        <title>The Global Catalogue of Microorganisms (GCM) 10K type strain sequencing project: providing services to taxonomists for standard genome sequencing and annotation.</title>
        <authorList>
            <consortium name="The Broad Institute Genomics Platform"/>
            <consortium name="The Broad Institute Genome Sequencing Center for Infectious Disease"/>
            <person name="Wu L."/>
            <person name="Ma J."/>
        </authorList>
    </citation>
    <scope>NUCLEOTIDE SEQUENCE [LARGE SCALE GENOMIC DNA]</scope>
    <source>
        <strain evidence="4">JCM 17316</strain>
    </source>
</reference>
<evidence type="ECO:0000256" key="1">
    <source>
        <dbReference type="ARBA" id="ARBA00022801"/>
    </source>
</evidence>